<evidence type="ECO:0000256" key="3">
    <source>
        <dbReference type="ARBA" id="ARBA00023125"/>
    </source>
</evidence>
<reference evidence="6 7" key="1">
    <citation type="submission" date="2016-11" db="EMBL/GenBank/DDBJ databases">
        <authorList>
            <person name="Jaros S."/>
            <person name="Januszkiewicz K."/>
            <person name="Wedrychowicz H."/>
        </authorList>
    </citation>
    <scope>NUCLEOTIDE SEQUENCE [LARGE SCALE GENOMIC DNA]</scope>
    <source>
        <strain evidence="6 7">DSM 15970</strain>
    </source>
</reference>
<dbReference type="GO" id="GO:0032196">
    <property type="term" value="P:transposition"/>
    <property type="evidence" value="ECO:0007669"/>
    <property type="project" value="UniProtKB-KW"/>
</dbReference>
<evidence type="ECO:0000256" key="2">
    <source>
        <dbReference type="ARBA" id="ARBA00022578"/>
    </source>
</evidence>
<organism evidence="6 7">
    <name type="scientific">Parasporobacterium paucivorans DSM 15970</name>
    <dbReference type="NCBI Taxonomy" id="1122934"/>
    <lineage>
        <taxon>Bacteria</taxon>
        <taxon>Bacillati</taxon>
        <taxon>Bacillota</taxon>
        <taxon>Clostridia</taxon>
        <taxon>Lachnospirales</taxon>
        <taxon>Lachnospiraceae</taxon>
        <taxon>Parasporobacterium</taxon>
    </lineage>
</organism>
<dbReference type="Proteomes" id="UP000184342">
    <property type="component" value="Unassembled WGS sequence"/>
</dbReference>
<evidence type="ECO:0000313" key="7">
    <source>
        <dbReference type="Proteomes" id="UP000184342"/>
    </source>
</evidence>
<accession>A0A1M6EBW1</accession>
<dbReference type="GO" id="GO:0006310">
    <property type="term" value="P:DNA recombination"/>
    <property type="evidence" value="ECO:0007669"/>
    <property type="project" value="UniProtKB-KW"/>
</dbReference>
<sequence>MLSMDDIKYIKRMHDCEGVSIREIMRRTGYHYETVKKYLDMEDFNLPLNPPKELPSLLDPLKPVIDGWLMEDLKAPRKQRHTAKRVYTRLQEEYPAELEVKYRTVQYYVSEKKKEIFKFSQKAYLPLYHPPGEAQVDFGHFSYCNNLGEMIDALKLTVSFPHSNKAYCQIFGGENQECLLQGMKNIFEYIGLVPYRMVFDNLSTAVAHMGKGHDRTMTDGFKRFMTHYHIEPVFCNGAAGWEKGNVENKVGYERRNMFVPVPTILDFGQFNVQLFETCEKDAARTHYAKGTGIDILFEEDKKAMLPLNAIPFEVCCFTSRITDKYAKVTFDDNLYSSSPKHVKEPVYIRATSDKVYLLNQSYEVIMDHPRLYGKGKESMKWLPYIELMAKRPTALKYTTFYEELPDNWRKYLGRLDLEGKRKGLNSLYTMLAKHDMRTASEALNFALSNGVQDAASILASYRTLTSNVQPLQPMQLKSTIIQMPAFKPDNNKYDNLFRQEALSR</sequence>
<keyword evidence="4" id="KW-0233">DNA recombination</keyword>
<keyword evidence="7" id="KW-1185">Reference proteome</keyword>
<dbReference type="AlphaFoldDB" id="A0A1M6EBW1"/>
<keyword evidence="2" id="KW-0815">Transposition</keyword>
<protein>
    <submittedName>
        <fullName evidence="6">Transposase</fullName>
    </submittedName>
</protein>
<dbReference type="PANTHER" id="PTHR35004:SF7">
    <property type="entry name" value="INTEGRASE PROTEIN"/>
    <property type="match status" value="1"/>
</dbReference>
<evidence type="ECO:0000259" key="5">
    <source>
        <dbReference type="PROSITE" id="PS50531"/>
    </source>
</evidence>
<dbReference type="PROSITE" id="PS50531">
    <property type="entry name" value="HTH_IS21"/>
    <property type="match status" value="1"/>
</dbReference>
<dbReference type="InterPro" id="IPR017894">
    <property type="entry name" value="HTH_IS21_transposase_type"/>
</dbReference>
<dbReference type="InterPro" id="IPR054353">
    <property type="entry name" value="IstA-like_C"/>
</dbReference>
<keyword evidence="3" id="KW-0238">DNA-binding</keyword>
<dbReference type="EMBL" id="FQYT01000007">
    <property type="protein sequence ID" value="SHI82976.1"/>
    <property type="molecule type" value="Genomic_DNA"/>
</dbReference>
<name>A0A1M6EBW1_9FIRM</name>
<dbReference type="Pfam" id="PF22483">
    <property type="entry name" value="Mu-transpos_C_2"/>
    <property type="match status" value="1"/>
</dbReference>
<dbReference type="OrthoDB" id="3193769at2"/>
<comment type="similarity">
    <text evidence="1">Belongs to the transposase IS21/IS408/IS1162 family.</text>
</comment>
<feature type="domain" description="HTH IS21-type" evidence="5">
    <location>
        <begin position="6"/>
        <end position="69"/>
    </location>
</feature>
<gene>
    <name evidence="6" type="ORF">SAMN02745691_00919</name>
</gene>
<evidence type="ECO:0000313" key="6">
    <source>
        <dbReference type="EMBL" id="SHI82976.1"/>
    </source>
</evidence>
<dbReference type="NCBIfam" id="NF033546">
    <property type="entry name" value="transpos_IS21"/>
    <property type="match status" value="1"/>
</dbReference>
<proteinExistence type="inferred from homology"/>
<dbReference type="RefSeq" id="WP_073993174.1">
    <property type="nucleotide sequence ID" value="NZ_FQYT01000007.1"/>
</dbReference>
<dbReference type="GO" id="GO:0003677">
    <property type="term" value="F:DNA binding"/>
    <property type="evidence" value="ECO:0007669"/>
    <property type="project" value="UniProtKB-KW"/>
</dbReference>
<evidence type="ECO:0000256" key="1">
    <source>
        <dbReference type="ARBA" id="ARBA00009277"/>
    </source>
</evidence>
<dbReference type="STRING" id="1122934.SAMN02745691_00919"/>
<dbReference type="PANTHER" id="PTHR35004">
    <property type="entry name" value="TRANSPOSASE RV3428C-RELATED"/>
    <property type="match status" value="1"/>
</dbReference>
<evidence type="ECO:0000256" key="4">
    <source>
        <dbReference type="ARBA" id="ARBA00023172"/>
    </source>
</evidence>